<evidence type="ECO:0000313" key="4">
    <source>
        <dbReference type="Proteomes" id="UP001056208"/>
    </source>
</evidence>
<evidence type="ECO:0000313" key="1">
    <source>
        <dbReference type="EMBL" id="RIJ18669.1"/>
    </source>
</evidence>
<evidence type="ECO:0000313" key="2">
    <source>
        <dbReference type="EMBL" id="UQB05151.1"/>
    </source>
</evidence>
<dbReference type="Proteomes" id="UP000265361">
    <property type="component" value="Unassembled WGS sequence"/>
</dbReference>
<sequence>MSDAASPSYFSLNAQLYGADGGHVHNQQAKNPRTRAFESLVKCLEDALCGEPAIYATHTFTMQFDESGPLTGTAHAVTETLIATAEVRDNKVIGITVTPLRAITSLEISDKEPTRRFSGDATWGGLSVTATTDRPTSTFNFPAAHRSSASNAEDFARLYPKLVDILRGR</sequence>
<reference evidence="1 3" key="1">
    <citation type="submission" date="2018-08" db="EMBL/GenBank/DDBJ databases">
        <title>Genome Sequence of Clavibacter michiganensis Subspecies type strains, and the Atypical Peach-Colored Strains Isolated from Tomato.</title>
        <authorList>
            <person name="Osdaghi E."/>
            <person name="Portier P."/>
            <person name="Briand M."/>
            <person name="Jacques M.-A."/>
        </authorList>
    </citation>
    <scope>NUCLEOTIDE SEQUENCE [LARGE SCALE GENOMIC DNA]</scope>
    <source>
        <strain evidence="1 3">CFBP 7577</strain>
    </source>
</reference>
<dbReference type="EMBL" id="QWED01000015">
    <property type="protein sequence ID" value="RIJ18669.1"/>
    <property type="molecule type" value="Genomic_DNA"/>
</dbReference>
<accession>A0A399QMG4</accession>
<name>A0A399QMG4_9MICO</name>
<dbReference type="AlphaFoldDB" id="A0A399QMG4"/>
<gene>
    <name evidence="1" type="ORF">DZF97_01440</name>
    <name evidence="2" type="ORF">LIV34_000142</name>
</gene>
<dbReference type="EMBL" id="CP086345">
    <property type="protein sequence ID" value="UQB05151.1"/>
    <property type="molecule type" value="Genomic_DNA"/>
</dbReference>
<proteinExistence type="predicted"/>
<keyword evidence="4" id="KW-1185">Reference proteome</keyword>
<protein>
    <submittedName>
        <fullName evidence="1">Uncharacterized protein</fullName>
    </submittedName>
</protein>
<evidence type="ECO:0000313" key="3">
    <source>
        <dbReference type="Proteomes" id="UP000265361"/>
    </source>
</evidence>
<dbReference type="RefSeq" id="WP_015488946.1">
    <property type="nucleotide sequence ID" value="NZ_CP033721.2"/>
</dbReference>
<dbReference type="GeneID" id="92982007"/>
<reference evidence="2" key="2">
    <citation type="submission" date="2021-11" db="EMBL/GenBank/DDBJ databases">
        <authorList>
            <person name="Li G."/>
            <person name="Jia Q."/>
            <person name="Yang F."/>
            <person name="Zhang C."/>
            <person name="Singh A."/>
            <person name="Lorenz A.J."/>
            <person name="Jackson-Ziems T."/>
            <person name="Vidaver A."/>
            <person name="Alfano J.R."/>
        </authorList>
    </citation>
    <scope>NUCLEOTIDE SEQUENCE</scope>
    <source>
        <strain evidence="2">CNK-2</strain>
    </source>
</reference>
<organism evidence="1 3">
    <name type="scientific">Clavibacter nebraskensis</name>
    <dbReference type="NCBI Taxonomy" id="31963"/>
    <lineage>
        <taxon>Bacteria</taxon>
        <taxon>Bacillati</taxon>
        <taxon>Actinomycetota</taxon>
        <taxon>Actinomycetes</taxon>
        <taxon>Micrococcales</taxon>
        <taxon>Microbacteriaceae</taxon>
        <taxon>Clavibacter</taxon>
    </lineage>
</organism>
<dbReference type="Proteomes" id="UP001056208">
    <property type="component" value="Chromosome"/>
</dbReference>